<dbReference type="InterPro" id="IPR038441">
    <property type="entry name" value="THAP_Znf_sf"/>
</dbReference>
<keyword evidence="10" id="KW-0539">Nucleus</keyword>
<accession>A0A8X6TR39</accession>
<keyword evidence="8 12" id="KW-0238">DNA-binding</keyword>
<dbReference type="InterPro" id="IPR006612">
    <property type="entry name" value="THAP_Znf"/>
</dbReference>
<dbReference type="PANTHER" id="PTHR46600:SF1">
    <property type="entry name" value="THAP DOMAIN-CONTAINING PROTEIN 1"/>
    <property type="match status" value="1"/>
</dbReference>
<evidence type="ECO:0000256" key="6">
    <source>
        <dbReference type="ARBA" id="ARBA00023015"/>
    </source>
</evidence>
<dbReference type="GO" id="GO:0003700">
    <property type="term" value="F:DNA-binding transcription factor activity"/>
    <property type="evidence" value="ECO:0007669"/>
    <property type="project" value="TreeGrafter"/>
</dbReference>
<keyword evidence="9" id="KW-0804">Transcription</keyword>
<dbReference type="AlphaFoldDB" id="A0A8X6TR39"/>
<dbReference type="SUPFAM" id="SSF57716">
    <property type="entry name" value="Glucocorticoid receptor-like (DNA-binding domain)"/>
    <property type="match status" value="1"/>
</dbReference>
<keyword evidence="3" id="KW-0479">Metal-binding</keyword>
<dbReference type="SMART" id="SM00980">
    <property type="entry name" value="THAP"/>
    <property type="match status" value="1"/>
</dbReference>
<keyword evidence="5" id="KW-0862">Zinc</keyword>
<dbReference type="Gene3D" id="6.20.210.20">
    <property type="entry name" value="THAP domain"/>
    <property type="match status" value="1"/>
</dbReference>
<evidence type="ECO:0000313" key="16">
    <source>
        <dbReference type="Proteomes" id="UP000887013"/>
    </source>
</evidence>
<sequence length="260" mass="30028">MSDKKSLLVTIVIRNTAAAGLHGWYHHWNHVNAGKSSKSSNPSNLRQYVIPIEEVYVLARVESSHSKMVVSCCALGCKERFTKGGAYTFHCFPKDEARRKLWEKQLRRGNFSSTPYSRICSKHFEEKYFQVEKFGGKWLKSDAIPTIFDFPPILDEDDEGEDIVEIPQDGEGTGEDQVKKKLRYIGDFDEKDMDSPTKARKFLFVARTEQKTKKNKIRRLRRRNQALEDEVSTLKEILNRMNSNDSNFYDVESMSQVSSL</sequence>
<organism evidence="15 16">
    <name type="scientific">Nephila pilipes</name>
    <name type="common">Giant wood spider</name>
    <name type="synonym">Nephila maculata</name>
    <dbReference type="NCBI Taxonomy" id="299642"/>
    <lineage>
        <taxon>Eukaryota</taxon>
        <taxon>Metazoa</taxon>
        <taxon>Ecdysozoa</taxon>
        <taxon>Arthropoda</taxon>
        <taxon>Chelicerata</taxon>
        <taxon>Arachnida</taxon>
        <taxon>Araneae</taxon>
        <taxon>Araneomorphae</taxon>
        <taxon>Entelegynae</taxon>
        <taxon>Araneoidea</taxon>
        <taxon>Nephilidae</taxon>
        <taxon>Nephila</taxon>
    </lineage>
</organism>
<dbReference type="InterPro" id="IPR026516">
    <property type="entry name" value="THAP1/10"/>
</dbReference>
<keyword evidence="11" id="KW-0131">Cell cycle</keyword>
<dbReference type="PANTHER" id="PTHR46600">
    <property type="entry name" value="THAP DOMAIN-CONTAINING"/>
    <property type="match status" value="1"/>
</dbReference>
<dbReference type="Pfam" id="PF05485">
    <property type="entry name" value="THAP"/>
    <property type="match status" value="1"/>
</dbReference>
<evidence type="ECO:0000256" key="8">
    <source>
        <dbReference type="ARBA" id="ARBA00023125"/>
    </source>
</evidence>
<dbReference type="OrthoDB" id="6432112at2759"/>
<evidence type="ECO:0000256" key="10">
    <source>
        <dbReference type="ARBA" id="ARBA00023242"/>
    </source>
</evidence>
<dbReference type="GO" id="GO:0006357">
    <property type="term" value="P:regulation of transcription by RNA polymerase II"/>
    <property type="evidence" value="ECO:0007669"/>
    <property type="project" value="TreeGrafter"/>
</dbReference>
<feature type="coiled-coil region" evidence="13">
    <location>
        <begin position="210"/>
        <end position="244"/>
    </location>
</feature>
<dbReference type="GO" id="GO:0008270">
    <property type="term" value="F:zinc ion binding"/>
    <property type="evidence" value="ECO:0007669"/>
    <property type="project" value="UniProtKB-KW"/>
</dbReference>
<evidence type="ECO:0000256" key="11">
    <source>
        <dbReference type="ARBA" id="ARBA00023306"/>
    </source>
</evidence>
<keyword evidence="4 12" id="KW-0863">Zinc-finger</keyword>
<evidence type="ECO:0000256" key="2">
    <source>
        <dbReference type="ARBA" id="ARBA00006177"/>
    </source>
</evidence>
<keyword evidence="16" id="KW-1185">Reference proteome</keyword>
<evidence type="ECO:0000256" key="3">
    <source>
        <dbReference type="ARBA" id="ARBA00022723"/>
    </source>
</evidence>
<dbReference type="EMBL" id="BMAW01062903">
    <property type="protein sequence ID" value="GFT37849.1"/>
    <property type="molecule type" value="Genomic_DNA"/>
</dbReference>
<evidence type="ECO:0000259" key="14">
    <source>
        <dbReference type="PROSITE" id="PS50950"/>
    </source>
</evidence>
<comment type="caution">
    <text evidence="15">The sequence shown here is derived from an EMBL/GenBank/DDBJ whole genome shotgun (WGS) entry which is preliminary data.</text>
</comment>
<evidence type="ECO:0000256" key="13">
    <source>
        <dbReference type="SAM" id="Coils"/>
    </source>
</evidence>
<evidence type="ECO:0000256" key="7">
    <source>
        <dbReference type="ARBA" id="ARBA00023054"/>
    </source>
</evidence>
<dbReference type="GO" id="GO:0005654">
    <property type="term" value="C:nucleoplasm"/>
    <property type="evidence" value="ECO:0007669"/>
    <property type="project" value="UniProtKB-SubCell"/>
</dbReference>
<evidence type="ECO:0000256" key="4">
    <source>
        <dbReference type="ARBA" id="ARBA00022771"/>
    </source>
</evidence>
<gene>
    <name evidence="15" type="ORF">NPIL_652241</name>
</gene>
<keyword evidence="6" id="KW-0805">Transcription regulation</keyword>
<comment type="similarity">
    <text evidence="2">Belongs to the THAP1 family.</text>
</comment>
<evidence type="ECO:0000313" key="15">
    <source>
        <dbReference type="EMBL" id="GFT37849.1"/>
    </source>
</evidence>
<dbReference type="Proteomes" id="UP000887013">
    <property type="component" value="Unassembled WGS sequence"/>
</dbReference>
<name>A0A8X6TR39_NEPPI</name>
<dbReference type="PROSITE" id="PS50950">
    <property type="entry name" value="ZF_THAP"/>
    <property type="match status" value="1"/>
</dbReference>
<dbReference type="SMART" id="SM00692">
    <property type="entry name" value="DM3"/>
    <property type="match status" value="1"/>
</dbReference>
<feature type="domain" description="THAP-type" evidence="14">
    <location>
        <begin position="68"/>
        <end position="148"/>
    </location>
</feature>
<evidence type="ECO:0000256" key="1">
    <source>
        <dbReference type="ARBA" id="ARBA00004642"/>
    </source>
</evidence>
<reference evidence="15" key="1">
    <citation type="submission" date="2020-08" db="EMBL/GenBank/DDBJ databases">
        <title>Multicomponent nature underlies the extraordinary mechanical properties of spider dragline silk.</title>
        <authorList>
            <person name="Kono N."/>
            <person name="Nakamura H."/>
            <person name="Mori M."/>
            <person name="Yoshida Y."/>
            <person name="Ohtoshi R."/>
            <person name="Malay A.D."/>
            <person name="Moran D.A.P."/>
            <person name="Tomita M."/>
            <person name="Numata K."/>
            <person name="Arakawa K."/>
        </authorList>
    </citation>
    <scope>NUCLEOTIDE SEQUENCE</scope>
</reference>
<keyword evidence="7 13" id="KW-0175">Coiled coil</keyword>
<evidence type="ECO:0000256" key="12">
    <source>
        <dbReference type="PROSITE-ProRule" id="PRU00309"/>
    </source>
</evidence>
<protein>
    <recommendedName>
        <fullName evidence="14">THAP-type domain-containing protein</fullName>
    </recommendedName>
</protein>
<evidence type="ECO:0000256" key="9">
    <source>
        <dbReference type="ARBA" id="ARBA00023163"/>
    </source>
</evidence>
<dbReference type="GO" id="GO:0000978">
    <property type="term" value="F:RNA polymerase II cis-regulatory region sequence-specific DNA binding"/>
    <property type="evidence" value="ECO:0007669"/>
    <property type="project" value="TreeGrafter"/>
</dbReference>
<evidence type="ECO:0000256" key="5">
    <source>
        <dbReference type="ARBA" id="ARBA00022833"/>
    </source>
</evidence>
<proteinExistence type="inferred from homology"/>
<comment type="subcellular location">
    <subcellularLocation>
        <location evidence="1">Nucleus</location>
        <location evidence="1">Nucleoplasm</location>
    </subcellularLocation>
</comment>